<keyword evidence="1" id="KW-0812">Transmembrane</keyword>
<feature type="domain" description="M23ase beta-sheet core" evidence="2">
    <location>
        <begin position="162"/>
        <end position="238"/>
    </location>
</feature>
<dbReference type="CDD" id="cd12797">
    <property type="entry name" value="M23_peptidase"/>
    <property type="match status" value="1"/>
</dbReference>
<dbReference type="Proteomes" id="UP000176269">
    <property type="component" value="Unassembled WGS sequence"/>
</dbReference>
<protein>
    <recommendedName>
        <fullName evidence="2">M23ase beta-sheet core domain-containing protein</fullName>
    </recommendedName>
</protein>
<dbReference type="GO" id="GO:0004222">
    <property type="term" value="F:metalloendopeptidase activity"/>
    <property type="evidence" value="ECO:0007669"/>
    <property type="project" value="TreeGrafter"/>
</dbReference>
<dbReference type="InterPro" id="IPR011055">
    <property type="entry name" value="Dup_hybrid_motif"/>
</dbReference>
<dbReference type="PANTHER" id="PTHR21666:SF270">
    <property type="entry name" value="MUREIN HYDROLASE ACTIVATOR ENVC"/>
    <property type="match status" value="1"/>
</dbReference>
<feature type="transmembrane region" description="Helical" evidence="1">
    <location>
        <begin position="47"/>
        <end position="75"/>
    </location>
</feature>
<dbReference type="EMBL" id="MGBC01000046">
    <property type="protein sequence ID" value="OGK59337.1"/>
    <property type="molecule type" value="Genomic_DNA"/>
</dbReference>
<sequence length="252" mass="27230">MKKLANLHALKNDPLGFILDTIITIVVNLVIPIPLAGELISSLRGPVLGCLVSILLLGIFMLVTIGTIILSPFIVSSSFLEQITSSLVVPSNIAADDSFIETSIPVQNPLGGAGMSYTSITAYFLDTNYLLQFGRIHTGVDLVPNDTYFKNSKTYKETNQVVIFSTINGSVSHFIDEYGGETVEVTNSESTLKAIFVHFSKVFVNSGANIKAGTPIGIMGKTGFATGEHLHYEIRIKSGNSWGITDPLQYIQ</sequence>
<feature type="transmembrane region" description="Helical" evidence="1">
    <location>
        <begin position="15"/>
        <end position="35"/>
    </location>
</feature>
<proteinExistence type="predicted"/>
<keyword evidence="1" id="KW-0472">Membrane</keyword>
<evidence type="ECO:0000313" key="4">
    <source>
        <dbReference type="Proteomes" id="UP000176269"/>
    </source>
</evidence>
<keyword evidence="1" id="KW-1133">Transmembrane helix</keyword>
<comment type="caution">
    <text evidence="3">The sequence shown here is derived from an EMBL/GenBank/DDBJ whole genome shotgun (WGS) entry which is preliminary data.</text>
</comment>
<gene>
    <name evidence="3" type="ORF">A3I56_02500</name>
</gene>
<dbReference type="SUPFAM" id="SSF51261">
    <property type="entry name" value="Duplicated hybrid motif"/>
    <property type="match status" value="1"/>
</dbReference>
<organism evidence="3 4">
    <name type="scientific">Candidatus Roizmanbacteria bacterium RIFCSPLOWO2_02_FULL_43_10</name>
    <dbReference type="NCBI Taxonomy" id="1802078"/>
    <lineage>
        <taxon>Bacteria</taxon>
        <taxon>Candidatus Roizmaniibacteriota</taxon>
    </lineage>
</organism>
<dbReference type="Pfam" id="PF01551">
    <property type="entry name" value="Peptidase_M23"/>
    <property type="match status" value="1"/>
</dbReference>
<dbReference type="PANTHER" id="PTHR21666">
    <property type="entry name" value="PEPTIDASE-RELATED"/>
    <property type="match status" value="1"/>
</dbReference>
<dbReference type="InterPro" id="IPR050570">
    <property type="entry name" value="Cell_wall_metabolism_enzyme"/>
</dbReference>
<evidence type="ECO:0000256" key="1">
    <source>
        <dbReference type="SAM" id="Phobius"/>
    </source>
</evidence>
<dbReference type="InterPro" id="IPR016047">
    <property type="entry name" value="M23ase_b-sheet_dom"/>
</dbReference>
<name>A0A1F7JUP8_9BACT</name>
<dbReference type="AlphaFoldDB" id="A0A1F7JUP8"/>
<accession>A0A1F7JUP8</accession>
<reference evidence="3 4" key="1">
    <citation type="journal article" date="2016" name="Nat. Commun.">
        <title>Thousands of microbial genomes shed light on interconnected biogeochemical processes in an aquifer system.</title>
        <authorList>
            <person name="Anantharaman K."/>
            <person name="Brown C.T."/>
            <person name="Hug L.A."/>
            <person name="Sharon I."/>
            <person name="Castelle C.J."/>
            <person name="Probst A.J."/>
            <person name="Thomas B.C."/>
            <person name="Singh A."/>
            <person name="Wilkins M.J."/>
            <person name="Karaoz U."/>
            <person name="Brodie E.L."/>
            <person name="Williams K.H."/>
            <person name="Hubbard S.S."/>
            <person name="Banfield J.F."/>
        </authorList>
    </citation>
    <scope>NUCLEOTIDE SEQUENCE [LARGE SCALE GENOMIC DNA]</scope>
</reference>
<dbReference type="Gene3D" id="2.70.70.10">
    <property type="entry name" value="Glucose Permease (Domain IIA)"/>
    <property type="match status" value="1"/>
</dbReference>
<evidence type="ECO:0000259" key="2">
    <source>
        <dbReference type="Pfam" id="PF01551"/>
    </source>
</evidence>
<evidence type="ECO:0000313" key="3">
    <source>
        <dbReference type="EMBL" id="OGK59337.1"/>
    </source>
</evidence>